<keyword evidence="2" id="KW-1185">Reference proteome</keyword>
<protein>
    <submittedName>
        <fullName evidence="1">Cysteine-rich CWC family protein</fullName>
    </submittedName>
</protein>
<gene>
    <name evidence="1" type="ORF">ACFSVM_21635</name>
</gene>
<comment type="caution">
    <text evidence="1">The sequence shown here is derived from an EMBL/GenBank/DDBJ whole genome shotgun (WGS) entry which is preliminary data.</text>
</comment>
<dbReference type="RefSeq" id="WP_076313435.1">
    <property type="nucleotide sequence ID" value="NZ_JBHUMJ010000009.1"/>
</dbReference>
<dbReference type="InterPro" id="IPR032720">
    <property type="entry name" value="Cys_rich_CWC"/>
</dbReference>
<dbReference type="EMBL" id="JBHUMJ010000009">
    <property type="protein sequence ID" value="MFD2703038.1"/>
    <property type="molecule type" value="Genomic_DNA"/>
</dbReference>
<sequence length="74" mass="8205">MSSSSIEINPLLCPLCHKSNECAYAAGKPYTECWCMSRSVPQELLSRIPDEQRRKACVCEACVIAFHARGTDKA</sequence>
<dbReference type="Pfam" id="PF14375">
    <property type="entry name" value="Cys_rich_CWC"/>
    <property type="match status" value="1"/>
</dbReference>
<accession>A0ABW5STU3</accession>
<dbReference type="Proteomes" id="UP001597540">
    <property type="component" value="Unassembled WGS sequence"/>
</dbReference>
<organism evidence="1 2">
    <name type="scientific">Paenibacillus shunpengii</name>
    <dbReference type="NCBI Taxonomy" id="2054424"/>
    <lineage>
        <taxon>Bacteria</taxon>
        <taxon>Bacillati</taxon>
        <taxon>Bacillota</taxon>
        <taxon>Bacilli</taxon>
        <taxon>Bacillales</taxon>
        <taxon>Paenibacillaceae</taxon>
        <taxon>Paenibacillus</taxon>
    </lineage>
</organism>
<evidence type="ECO:0000313" key="2">
    <source>
        <dbReference type="Proteomes" id="UP001597540"/>
    </source>
</evidence>
<reference evidence="2" key="1">
    <citation type="journal article" date="2019" name="Int. J. Syst. Evol. Microbiol.">
        <title>The Global Catalogue of Microorganisms (GCM) 10K type strain sequencing project: providing services to taxonomists for standard genome sequencing and annotation.</title>
        <authorList>
            <consortium name="The Broad Institute Genomics Platform"/>
            <consortium name="The Broad Institute Genome Sequencing Center for Infectious Disease"/>
            <person name="Wu L."/>
            <person name="Ma J."/>
        </authorList>
    </citation>
    <scope>NUCLEOTIDE SEQUENCE [LARGE SCALE GENOMIC DNA]</scope>
    <source>
        <strain evidence="2">KCTC 33849</strain>
    </source>
</reference>
<evidence type="ECO:0000313" key="1">
    <source>
        <dbReference type="EMBL" id="MFD2703038.1"/>
    </source>
</evidence>
<proteinExistence type="predicted"/>
<name>A0ABW5STU3_9BACL</name>